<dbReference type="RefSeq" id="WP_073138029.1">
    <property type="nucleotide sequence ID" value="NZ_FQWQ01000003.1"/>
</dbReference>
<dbReference type="STRING" id="947013.SAMN04488109_4276"/>
<dbReference type="Proteomes" id="UP000184212">
    <property type="component" value="Unassembled WGS sequence"/>
</dbReference>
<evidence type="ECO:0008006" key="3">
    <source>
        <dbReference type="Google" id="ProtNLM"/>
    </source>
</evidence>
<dbReference type="Gene3D" id="3.30.70.100">
    <property type="match status" value="1"/>
</dbReference>
<organism evidence="1 2">
    <name type="scientific">Chryseolinea serpens</name>
    <dbReference type="NCBI Taxonomy" id="947013"/>
    <lineage>
        <taxon>Bacteria</taxon>
        <taxon>Pseudomonadati</taxon>
        <taxon>Bacteroidota</taxon>
        <taxon>Cytophagia</taxon>
        <taxon>Cytophagales</taxon>
        <taxon>Fulvivirgaceae</taxon>
        <taxon>Chryseolinea</taxon>
    </lineage>
</organism>
<protein>
    <recommendedName>
        <fullName evidence="3">Quinol monooxygenase YgiN</fullName>
    </recommendedName>
</protein>
<reference evidence="1 2" key="1">
    <citation type="submission" date="2016-11" db="EMBL/GenBank/DDBJ databases">
        <authorList>
            <person name="Jaros S."/>
            <person name="Januszkiewicz K."/>
            <person name="Wedrychowicz H."/>
        </authorList>
    </citation>
    <scope>NUCLEOTIDE SEQUENCE [LARGE SCALE GENOMIC DNA]</scope>
    <source>
        <strain evidence="1 2">DSM 24574</strain>
    </source>
</reference>
<sequence length="102" mass="11829">MKAVKVTYTVAREFAEKNNQNIQAFLEEVKAIGDHGMRYHVFLAEDGKTFTHLSIYNNDASQKRFLALKTFLTFQQQRDENLESEPRIEALNLLHTSHAVFN</sequence>
<evidence type="ECO:0000313" key="2">
    <source>
        <dbReference type="Proteomes" id="UP000184212"/>
    </source>
</evidence>
<dbReference type="SUPFAM" id="SSF54909">
    <property type="entry name" value="Dimeric alpha+beta barrel"/>
    <property type="match status" value="1"/>
</dbReference>
<evidence type="ECO:0000313" key="1">
    <source>
        <dbReference type="EMBL" id="SHH54273.1"/>
    </source>
</evidence>
<dbReference type="EMBL" id="FQWQ01000003">
    <property type="protein sequence ID" value="SHH54273.1"/>
    <property type="molecule type" value="Genomic_DNA"/>
</dbReference>
<proteinExistence type="predicted"/>
<dbReference type="InterPro" id="IPR011008">
    <property type="entry name" value="Dimeric_a/b-barrel"/>
</dbReference>
<keyword evidence="2" id="KW-1185">Reference proteome</keyword>
<dbReference type="OrthoDB" id="8481042at2"/>
<name>A0A1M5TV36_9BACT</name>
<gene>
    <name evidence="1" type="ORF">SAMN04488109_4276</name>
</gene>
<accession>A0A1M5TV36</accession>
<dbReference type="AlphaFoldDB" id="A0A1M5TV36"/>